<evidence type="ECO:0000313" key="5">
    <source>
        <dbReference type="EMBL" id="ESP88489.1"/>
    </source>
</evidence>
<dbReference type="AlphaFoldDB" id="V4HKN5"/>
<dbReference type="OrthoDB" id="198846at2157"/>
<dbReference type="RefSeq" id="WP_023394288.1">
    <property type="nucleotide sequence ID" value="NZ_ASGZ01000028.1"/>
</dbReference>
<dbReference type="InterPro" id="IPR007050">
    <property type="entry name" value="HTH_bacterioopsin"/>
</dbReference>
<sequence>MREFEFVVRFDEGVDDLMDVFRAYPSLSARTSVCVCTEETMWRVDHLKGPAEGLEAVEEVFLDESRCNECLDAPDCETSRWYQVLDRQSNALTVYTRRREVSDCRSVPYIVVDHLGDGVLFEARRTGAEYRWKVLYPEDGPVGALYDAIEAELRPGLELEVSHLRTAGNWDVESSAGARLSHDHWEVLEAAYEAGYYERPREVTVTELAEELGVPRSTVQYRLRTAEDTVLSRFIERSL</sequence>
<comment type="caution">
    <text evidence="5">The sequence shown here is derived from an EMBL/GenBank/DDBJ whole genome shotgun (WGS) entry which is preliminary data.</text>
</comment>
<dbReference type="InterPro" id="IPR056529">
    <property type="entry name" value="HVO_2928_N"/>
</dbReference>
<organism evidence="5 6">
    <name type="scientific">Candidatus Halobonum tyrrellensis G22</name>
    <dbReference type="NCBI Taxonomy" id="1324957"/>
    <lineage>
        <taxon>Archaea</taxon>
        <taxon>Methanobacteriati</taxon>
        <taxon>Methanobacteriota</taxon>
        <taxon>Stenosarchaea group</taxon>
        <taxon>Halobacteria</taxon>
        <taxon>Halobacteriales</taxon>
        <taxon>Haloferacaceae</taxon>
        <taxon>Candidatus Halobonum</taxon>
    </lineage>
</organism>
<dbReference type="eggNOG" id="arCOG02274">
    <property type="taxonomic scope" value="Archaea"/>
</dbReference>
<keyword evidence="1" id="KW-0805">Transcription regulation</keyword>
<evidence type="ECO:0000313" key="6">
    <source>
        <dbReference type="Proteomes" id="UP000017840"/>
    </source>
</evidence>
<dbReference type="PANTHER" id="PTHR34236:SF1">
    <property type="entry name" value="DIMETHYL SULFOXIDE REDUCTASE TRANSCRIPTIONAL ACTIVATOR"/>
    <property type="match status" value="1"/>
</dbReference>
<evidence type="ECO:0000256" key="1">
    <source>
        <dbReference type="ARBA" id="ARBA00023015"/>
    </source>
</evidence>
<dbReference type="InterPro" id="IPR036388">
    <property type="entry name" value="WH-like_DNA-bd_sf"/>
</dbReference>
<protein>
    <submittedName>
        <fullName evidence="5">Transcriptional regulator</fullName>
    </submittedName>
</protein>
<keyword evidence="6" id="KW-1185">Reference proteome</keyword>
<accession>V4HKN5</accession>
<evidence type="ECO:0000259" key="4">
    <source>
        <dbReference type="Pfam" id="PF24281"/>
    </source>
</evidence>
<dbReference type="Pfam" id="PF04967">
    <property type="entry name" value="HTH_10"/>
    <property type="match status" value="1"/>
</dbReference>
<evidence type="ECO:0000259" key="3">
    <source>
        <dbReference type="Pfam" id="PF04967"/>
    </source>
</evidence>
<feature type="domain" description="HTH bat-type" evidence="3">
    <location>
        <begin position="186"/>
        <end position="231"/>
    </location>
</feature>
<dbReference type="EMBL" id="ASGZ01000028">
    <property type="protein sequence ID" value="ESP88489.1"/>
    <property type="molecule type" value="Genomic_DNA"/>
</dbReference>
<dbReference type="STRING" id="1324957.K933_08517"/>
<dbReference type="PANTHER" id="PTHR34236">
    <property type="entry name" value="DIMETHYL SULFOXIDE REDUCTASE TRANSCRIPTIONAL ACTIVATOR"/>
    <property type="match status" value="1"/>
</dbReference>
<reference evidence="5 6" key="1">
    <citation type="journal article" date="2013" name="Genome Announc.">
        <title>Draft Genome Sequence of 'Candidatus Halobonum tyrrellensis' Strain G22, Isolated from the Hypersaline Waters of Lake Tyrrell, Australia.</title>
        <authorList>
            <person name="Ugalde J.A."/>
            <person name="Narasingarao P."/>
            <person name="Kuo S."/>
            <person name="Podell S."/>
            <person name="Allen E.E."/>
        </authorList>
    </citation>
    <scope>NUCLEOTIDE SEQUENCE [LARGE SCALE GENOMIC DNA]</scope>
    <source>
        <strain evidence="5 6">G22</strain>
    </source>
</reference>
<proteinExistence type="predicted"/>
<name>V4HKN5_9EURY</name>
<gene>
    <name evidence="5" type="ORF">K933_08517</name>
</gene>
<keyword evidence="2" id="KW-0804">Transcription</keyword>
<dbReference type="Proteomes" id="UP000017840">
    <property type="component" value="Unassembled WGS sequence"/>
</dbReference>
<evidence type="ECO:0000256" key="2">
    <source>
        <dbReference type="ARBA" id="ARBA00023163"/>
    </source>
</evidence>
<dbReference type="PATRIC" id="fig|1324957.4.peg.1729"/>
<feature type="domain" description="HVO-2928 N-terminal" evidence="4">
    <location>
        <begin position="3"/>
        <end position="170"/>
    </location>
</feature>
<dbReference type="Gene3D" id="1.10.10.10">
    <property type="entry name" value="Winged helix-like DNA-binding domain superfamily/Winged helix DNA-binding domain"/>
    <property type="match status" value="1"/>
</dbReference>
<dbReference type="Pfam" id="PF24281">
    <property type="entry name" value="HVO_2928_N"/>
    <property type="match status" value="1"/>
</dbReference>